<evidence type="ECO:0000313" key="2">
    <source>
        <dbReference type="EMBL" id="MFC3023706.1"/>
    </source>
</evidence>
<dbReference type="EMBL" id="JBHRSE010000051">
    <property type="protein sequence ID" value="MFC3023706.1"/>
    <property type="molecule type" value="Genomic_DNA"/>
</dbReference>
<comment type="caution">
    <text evidence="2">The sequence shown here is derived from an EMBL/GenBank/DDBJ whole genome shotgun (WGS) entry which is preliminary data.</text>
</comment>
<name>A0ABV7CA62_9VIBR</name>
<dbReference type="Proteomes" id="UP001595384">
    <property type="component" value="Unassembled WGS sequence"/>
</dbReference>
<evidence type="ECO:0000256" key="1">
    <source>
        <dbReference type="SAM" id="SignalP"/>
    </source>
</evidence>
<gene>
    <name evidence="2" type="ORF">ACFODT_07705</name>
</gene>
<evidence type="ECO:0000313" key="3">
    <source>
        <dbReference type="Proteomes" id="UP001595384"/>
    </source>
</evidence>
<reference evidence="3" key="1">
    <citation type="journal article" date="2019" name="Int. J. Syst. Evol. Microbiol.">
        <title>The Global Catalogue of Microorganisms (GCM) 10K type strain sequencing project: providing services to taxonomists for standard genome sequencing and annotation.</title>
        <authorList>
            <consortium name="The Broad Institute Genomics Platform"/>
            <consortium name="The Broad Institute Genome Sequencing Center for Infectious Disease"/>
            <person name="Wu L."/>
            <person name="Ma J."/>
        </authorList>
    </citation>
    <scope>NUCLEOTIDE SEQUENCE [LARGE SCALE GENOMIC DNA]</scope>
    <source>
        <strain evidence="3">KCTC 62784</strain>
    </source>
</reference>
<keyword evidence="1" id="KW-0732">Signal</keyword>
<evidence type="ECO:0008006" key="4">
    <source>
        <dbReference type="Google" id="ProtNLM"/>
    </source>
</evidence>
<dbReference type="RefSeq" id="WP_123014503.1">
    <property type="nucleotide sequence ID" value="NZ_AP024912.1"/>
</dbReference>
<feature type="chain" id="PRO_5046830674" description="Lipoprotein" evidence="1">
    <location>
        <begin position="19"/>
        <end position="222"/>
    </location>
</feature>
<dbReference type="PROSITE" id="PS51257">
    <property type="entry name" value="PROKAR_LIPOPROTEIN"/>
    <property type="match status" value="1"/>
</dbReference>
<keyword evidence="3" id="KW-1185">Reference proteome</keyword>
<protein>
    <recommendedName>
        <fullName evidence="4">Lipoprotein</fullName>
    </recommendedName>
</protein>
<accession>A0ABV7CA62</accession>
<sequence length="222" mass="24916">MKKNITIAVLSTVLTACAGGSIGGLLPAPKRVDGQLDGRVYTSPGQVFSVVAPASEDKGEWRYTQVNEHAEQHPDQRSQFVSFKTPYDHHFYSVEVVQLLNDSPLNDDTFALVKNHNLSRIISSTETRWGSKVETLADSKLTCKNKQSYSYSIYKQHITSYTPNFDKYFLISQSYQGNTIVVVTSELNFDLRDTPPDEANIKNRMYGKHNRLACSVKLGAEM</sequence>
<organism evidence="2 3">
    <name type="scientific">Vibrio zhugei</name>
    <dbReference type="NCBI Taxonomy" id="2479546"/>
    <lineage>
        <taxon>Bacteria</taxon>
        <taxon>Pseudomonadati</taxon>
        <taxon>Pseudomonadota</taxon>
        <taxon>Gammaproteobacteria</taxon>
        <taxon>Vibrionales</taxon>
        <taxon>Vibrionaceae</taxon>
        <taxon>Vibrio</taxon>
    </lineage>
</organism>
<feature type="signal peptide" evidence="1">
    <location>
        <begin position="1"/>
        <end position="18"/>
    </location>
</feature>
<proteinExistence type="predicted"/>